<dbReference type="Proteomes" id="UP000503349">
    <property type="component" value="Chromosome 19"/>
</dbReference>
<name>A0A6G1QN21_CHAAH</name>
<proteinExistence type="predicted"/>
<gene>
    <name evidence="1" type="ORF">EXN66_Car019633</name>
</gene>
<reference evidence="2" key="2">
    <citation type="submission" date="2019-02" db="EMBL/GenBank/DDBJ databases">
        <title>Opniocepnalus argus Var Kimnra genome.</title>
        <authorList>
            <person name="Zhou C."/>
            <person name="Xiao S."/>
        </authorList>
    </citation>
    <scope>NUCLEOTIDE SEQUENCE [LARGE SCALE GENOMIC DNA]</scope>
</reference>
<dbReference type="AlphaFoldDB" id="A0A6G1QN21"/>
<evidence type="ECO:0000313" key="2">
    <source>
        <dbReference type="Proteomes" id="UP000503349"/>
    </source>
</evidence>
<sequence>MFIPILSHTHTHTHTAVAAMQGAHLTHQDQLGVQCLEPQVSLAGSRDQTTAPVARGQLPYQLSYSRPVLLPKEIWQQL</sequence>
<accession>A0A6G1QN21</accession>
<organism evidence="1 2">
    <name type="scientific">Channa argus</name>
    <name type="common">Northern snakehead</name>
    <name type="synonym">Ophicephalus argus</name>
    <dbReference type="NCBI Taxonomy" id="215402"/>
    <lineage>
        <taxon>Eukaryota</taxon>
        <taxon>Metazoa</taxon>
        <taxon>Chordata</taxon>
        <taxon>Craniata</taxon>
        <taxon>Vertebrata</taxon>
        <taxon>Euteleostomi</taxon>
        <taxon>Actinopterygii</taxon>
        <taxon>Neopterygii</taxon>
        <taxon>Teleostei</taxon>
        <taxon>Neoteleostei</taxon>
        <taxon>Acanthomorphata</taxon>
        <taxon>Anabantaria</taxon>
        <taxon>Anabantiformes</taxon>
        <taxon>Channoidei</taxon>
        <taxon>Channidae</taxon>
        <taxon>Channa</taxon>
    </lineage>
</organism>
<keyword evidence="2" id="KW-1185">Reference proteome</keyword>
<reference evidence="1 2" key="1">
    <citation type="submission" date="2019-02" db="EMBL/GenBank/DDBJ databases">
        <title>Opniocepnalus argus genome.</title>
        <authorList>
            <person name="Zhou C."/>
            <person name="Xiao S."/>
        </authorList>
    </citation>
    <scope>NUCLEOTIDE SEQUENCE [LARGE SCALE GENOMIC DNA]</scope>
    <source>
        <strain evidence="1">OARG1902GOOAL</strain>
        <tissue evidence="1">Muscle</tissue>
    </source>
</reference>
<dbReference type="EMBL" id="CM015730">
    <property type="protein sequence ID" value="KAF3703945.1"/>
    <property type="molecule type" value="Genomic_DNA"/>
</dbReference>
<protein>
    <submittedName>
        <fullName evidence="1">Uncharacterized protein</fullName>
    </submittedName>
</protein>
<evidence type="ECO:0000313" key="1">
    <source>
        <dbReference type="EMBL" id="KAF3703945.1"/>
    </source>
</evidence>